<evidence type="ECO:0000256" key="2">
    <source>
        <dbReference type="SAM" id="MobiDB-lite"/>
    </source>
</evidence>
<evidence type="ECO:0000313" key="5">
    <source>
        <dbReference type="Proteomes" id="UP001054821"/>
    </source>
</evidence>
<dbReference type="InterPro" id="IPR004252">
    <property type="entry name" value="Probable_transposase_24"/>
</dbReference>
<keyword evidence="1" id="KW-0175">Coiled coil</keyword>
<evidence type="ECO:0000313" key="4">
    <source>
        <dbReference type="EMBL" id="KAI5311861.1"/>
    </source>
</evidence>
<dbReference type="PANTHER" id="PTHR10775:SF182">
    <property type="entry name" value="TRANSPOSON, EN_SPM-LIKE, TRANSPOSASE-ASSOCIATED DOMAIN PROTEIN-RELATED"/>
    <property type="match status" value="1"/>
</dbReference>
<accession>A0AAD4UTM4</accession>
<evidence type="ECO:0000256" key="1">
    <source>
        <dbReference type="SAM" id="Coils"/>
    </source>
</evidence>
<feature type="domain" description="DUF4218" evidence="3">
    <location>
        <begin position="1267"/>
        <end position="1372"/>
    </location>
</feature>
<comment type="caution">
    <text evidence="4">The sequence shown here is derived from an EMBL/GenBank/DDBJ whole genome shotgun (WGS) entry which is preliminary data.</text>
</comment>
<feature type="compositionally biased region" description="Acidic residues" evidence="2">
    <location>
        <begin position="439"/>
        <end position="451"/>
    </location>
</feature>
<dbReference type="Pfam" id="PF02992">
    <property type="entry name" value="Transposase_21"/>
    <property type="match status" value="1"/>
</dbReference>
<organism evidence="4 5">
    <name type="scientific">Prunus dulcis</name>
    <name type="common">Almond</name>
    <name type="synonym">Amygdalus dulcis</name>
    <dbReference type="NCBI Taxonomy" id="3755"/>
    <lineage>
        <taxon>Eukaryota</taxon>
        <taxon>Viridiplantae</taxon>
        <taxon>Streptophyta</taxon>
        <taxon>Embryophyta</taxon>
        <taxon>Tracheophyta</taxon>
        <taxon>Spermatophyta</taxon>
        <taxon>Magnoliopsida</taxon>
        <taxon>eudicotyledons</taxon>
        <taxon>Gunneridae</taxon>
        <taxon>Pentapetalae</taxon>
        <taxon>rosids</taxon>
        <taxon>fabids</taxon>
        <taxon>Rosales</taxon>
        <taxon>Rosaceae</taxon>
        <taxon>Amygdaloideae</taxon>
        <taxon>Amygdaleae</taxon>
        <taxon>Prunus</taxon>
    </lineage>
</organism>
<feature type="region of interest" description="Disordered" evidence="2">
    <location>
        <begin position="1"/>
        <end position="62"/>
    </location>
</feature>
<feature type="region of interest" description="Disordered" evidence="2">
    <location>
        <begin position="386"/>
        <end position="456"/>
    </location>
</feature>
<gene>
    <name evidence="4" type="ORF">L3X38_041034</name>
</gene>
<dbReference type="InterPro" id="IPR025452">
    <property type="entry name" value="DUF4218"/>
</dbReference>
<feature type="compositionally biased region" description="Basic and acidic residues" evidence="2">
    <location>
        <begin position="411"/>
        <end position="438"/>
    </location>
</feature>
<keyword evidence="5" id="KW-1185">Reference proteome</keyword>
<feature type="compositionally biased region" description="Low complexity" evidence="2">
    <location>
        <begin position="36"/>
        <end position="52"/>
    </location>
</feature>
<dbReference type="InterPro" id="IPR004242">
    <property type="entry name" value="Transposase_21"/>
</dbReference>
<dbReference type="Pfam" id="PF13960">
    <property type="entry name" value="DUF4218"/>
    <property type="match status" value="1"/>
</dbReference>
<name>A0AAD4UTM4_PRUDU</name>
<dbReference type="PANTHER" id="PTHR10775">
    <property type="entry name" value="OS08G0208400 PROTEIN"/>
    <property type="match status" value="1"/>
</dbReference>
<dbReference type="Pfam" id="PF03004">
    <property type="entry name" value="Transposase_24"/>
    <property type="match status" value="1"/>
</dbReference>
<feature type="coiled-coil region" evidence="1">
    <location>
        <begin position="331"/>
        <end position="369"/>
    </location>
</feature>
<proteinExistence type="predicted"/>
<reference evidence="4 5" key="1">
    <citation type="journal article" date="2022" name="G3 (Bethesda)">
        <title>Whole-genome sequence and methylome profiling of the almond [Prunus dulcis (Mill.) D.A. Webb] cultivar 'Nonpareil'.</title>
        <authorList>
            <person name="D'Amico-Willman K.M."/>
            <person name="Ouma W.Z."/>
            <person name="Meulia T."/>
            <person name="Sideli G.M."/>
            <person name="Gradziel T.M."/>
            <person name="Fresnedo-Ramirez J."/>
        </authorList>
    </citation>
    <scope>NUCLEOTIDE SEQUENCE [LARGE SCALE GENOMIC DNA]</scope>
    <source>
        <strain evidence="4">Clone GOH B32 T37-40</strain>
    </source>
</reference>
<sequence>MVSQQQTKDSGSKKLGMVAPQDKSSKEMKSSKKMKFASSSAETEQTSQTTISDDSKTGRGMSTMPRVVKRKLQKLRPIVEYNKRGKGIGQAHSEMQSYIGVLARSRVPLVDKKWSQIPKDVKEQIWEAVDMAFVVGQGGKKSVLTSAAKKWKDFKSTLTRHYILPYINDNEKLSHPPETYKFIEKAQWDAFVASRLSKDFESVHSQHAQIREKLKYNHRLSRKGYAGLEDQLEETMPGVEIDRSTLWKRARQDKHGNIPDPKVAEKAKLIDELQKQVSEGKVRVDGSKDVLTMALGPEHPGRLRGVGAGISPRQYFNLPKPQRVSYDDRLKESLRVLLQEETKKIEAKAREEALKMEAMTKQLVEAEREHFLSQLSQLIPNFDPGMLKQRISQSPKNPMSDKASCSGGEVKSLHFEDDNAKNGKHQQEEEKEEEKRDEEKEEEKEKEDEEKHDDKVIEVGDYSNMEAPSSLKSLCRYVETTLLPEDKLLQFTIDKEVFGGDRDTFLLPEDITQFAGMEEIGATVVAVYMRYLHDVLKQANMCSMVGFIDPATVSANSGTIAERSRLVAARLQKTDGEQIFMMPYNPGNSEVKRVGGWSNPRMGDHPGKLLRELPETKPCGLHEAFWELTGFGFVGTPKLSELEAGAIPGWVTTLGSCFVSSQKQNRAGWDHVYFNGIDQSYKNWTFHGEPWEATTNASRNVEEDDGHSRYSFVSEEIDMDDNDFGDFGSDPYEFANVIGDGDQPVYPGCRKYTKLSALVKLYNLKAKHGMSDVCFTELLILQGDLLPEGNTIPTSMYEAKKTLCALGLSYEKMHACPNDCILYRKEYEDSTNCPTCGISRWKEGKDSILKEGVPAKVVWYFPPISRFKRMFQSHGTAKSLTWHAARKSIDGQMSHPADSPSWKLLDDKWHEFGNEPRNLRLALSSDGFNPHSSLSSRYSCWPVILVIYNLPPWLCMKRKFMMLTLLISGPKQPGNDIDVYLEPLIDDLKSLWVGIRGVYDAHNGEYFTLRAALMWTINDFPAYGNLSGCVVKGYKACPICGDDTPSHRLKNGHKICYIGHRKWLPINHPYRRQRAAFNGKPEYGIPPEPLTGEEVLHMVENGDRVCWKKKSIFFDLEYWKYLPVRHALDVMHIEKNVCDSIIGTLLEIPGKNKDGIAARLDLMNMGVKTDLQPKYGERRTRLPPGPWNLSRAEKREVCNSFYGMKVPEGYSSNIKNLVSLQDSRLLGLKSHDCHTLMQQLLPVAIRSVLEKPARYAITRLCFFFNAICAKTVDVSKLDKLEEDVVVTLCLLEKYFPPSFFDIMVHLVVHLVREVRLCGPIYFRWMYPFERYMKVLKGYVQNRTRPEGCIAERYIAEEAVEFCTQHLSDVSTVGVPSSQKMGVSKPLSGCTNTEEVLPYIEEHMIHIKTAYPKFRKRTKWLQDKHNSTFIQWLRFKVQSELEEDNHGVSENLRWLAAGPNMAVPLYRSYLIKGMTNLFWLLKSNKYFLLTTRCIVVGR</sequence>
<dbReference type="EMBL" id="JAJFAZ020000008">
    <property type="protein sequence ID" value="KAI5311861.1"/>
    <property type="molecule type" value="Genomic_DNA"/>
</dbReference>
<protein>
    <recommendedName>
        <fullName evidence="3">DUF4218 domain-containing protein</fullName>
    </recommendedName>
</protein>
<dbReference type="Proteomes" id="UP001054821">
    <property type="component" value="Chromosome 8"/>
</dbReference>
<evidence type="ECO:0000259" key="3">
    <source>
        <dbReference type="Pfam" id="PF13960"/>
    </source>
</evidence>